<comment type="similarity">
    <text evidence="4">Belongs to the relA/spoT family.</text>
</comment>
<dbReference type="NCBIfam" id="TIGR00691">
    <property type="entry name" value="spoT_relA"/>
    <property type="match status" value="1"/>
</dbReference>
<dbReference type="InterPro" id="IPR012675">
    <property type="entry name" value="Beta-grasp_dom_sf"/>
</dbReference>
<dbReference type="CDD" id="cd05399">
    <property type="entry name" value="NT_Rel-Spo_like"/>
    <property type="match status" value="1"/>
</dbReference>
<protein>
    <recommendedName>
        <fullName evidence="2">Penta-phosphate guanosine-3'-pyrophosphohydrolase</fullName>
    </recommendedName>
</protein>
<dbReference type="SUPFAM" id="SSF109604">
    <property type="entry name" value="HD-domain/PDEase-like"/>
    <property type="match status" value="1"/>
</dbReference>
<accession>A0A0L0MK03</accession>
<dbReference type="InterPro" id="IPR007685">
    <property type="entry name" value="RelA_SpoT"/>
</dbReference>
<dbReference type="InterPro" id="IPR012676">
    <property type="entry name" value="TGS-like"/>
</dbReference>
<keyword evidence="6" id="KW-0418">Kinase</keyword>
<dbReference type="InterPro" id="IPR002912">
    <property type="entry name" value="ACT_dom"/>
</dbReference>
<evidence type="ECO:0000256" key="3">
    <source>
        <dbReference type="ARBA" id="ARBA00056789"/>
    </source>
</evidence>
<evidence type="ECO:0000259" key="5">
    <source>
        <dbReference type="PROSITE" id="PS51831"/>
    </source>
</evidence>
<reference evidence="6 7" key="1">
    <citation type="journal article" date="2015" name="BMC Microbiol.">
        <title>'Candidatus Phytoplasma phoenicium' associated with almond witches'-broom disease: from draft genome to genetic diversity among strain populations.</title>
        <authorList>
            <person name="Quaglino F."/>
            <person name="Kube M."/>
            <person name="Jawhari M."/>
            <person name="Abou-Jawdah Y."/>
            <person name="Siewert C."/>
            <person name="Choueiri E."/>
            <person name="Sobh H."/>
            <person name="Casati P."/>
            <person name="Tedeschi R."/>
            <person name="Molino Lova M."/>
            <person name="Alma A."/>
            <person name="Bianco P.A."/>
        </authorList>
    </citation>
    <scope>NUCLEOTIDE SEQUENCE [LARGE SCALE GENOMIC DNA]</scope>
    <source>
        <strain evidence="6 7">SA213</strain>
    </source>
</reference>
<dbReference type="EMBL" id="JPSQ01000034">
    <property type="protein sequence ID" value="KND62620.1"/>
    <property type="molecule type" value="Genomic_DNA"/>
</dbReference>
<dbReference type="SMART" id="SM00954">
    <property type="entry name" value="RelA_SpoT"/>
    <property type="match status" value="1"/>
</dbReference>
<dbReference type="InterPro" id="IPR004095">
    <property type="entry name" value="TGS"/>
</dbReference>
<keyword evidence="6" id="KW-0808">Transferase</keyword>
<gene>
    <name evidence="6" type="primary">relA</name>
    <name evidence="6" type="ORF">AlmWB_01880</name>
</gene>
<dbReference type="PROSITE" id="PS51831">
    <property type="entry name" value="HD"/>
    <property type="match status" value="1"/>
</dbReference>
<organism evidence="6 7">
    <name type="scientific">Candidatus Phytoplasma phoenicium</name>
    <dbReference type="NCBI Taxonomy" id="198422"/>
    <lineage>
        <taxon>Bacteria</taxon>
        <taxon>Bacillati</taxon>
        <taxon>Mycoplasmatota</taxon>
        <taxon>Mollicutes</taxon>
        <taxon>Acholeplasmatales</taxon>
        <taxon>Acholeplasmataceae</taxon>
        <taxon>Candidatus Phytoplasma</taxon>
        <taxon>16SrIX (Pigeon pea witches'-broom group)</taxon>
    </lineage>
</organism>
<comment type="function">
    <text evidence="3">In eubacteria ppGpp (guanosine 3'-diphosphate 5'-diphosphate) is a mediator of the stringent response that coordinates a variety of cellular activities in response to changes in nutritional abundance. This enzyme catalyzes the degradation of ppGpp into GDP. It may also be capable of catalyzing the synthesis of ppGpp.</text>
</comment>
<dbReference type="CDD" id="cd00077">
    <property type="entry name" value="HDc"/>
    <property type="match status" value="1"/>
</dbReference>
<evidence type="ECO:0000256" key="2">
    <source>
        <dbReference type="ARBA" id="ARBA00041770"/>
    </source>
</evidence>
<dbReference type="GO" id="GO:0016301">
    <property type="term" value="F:kinase activity"/>
    <property type="evidence" value="ECO:0007669"/>
    <property type="project" value="UniProtKB-KW"/>
</dbReference>
<dbReference type="InterPro" id="IPR043519">
    <property type="entry name" value="NT_sf"/>
</dbReference>
<evidence type="ECO:0000256" key="4">
    <source>
        <dbReference type="RuleBase" id="RU003847"/>
    </source>
</evidence>
<dbReference type="Gene3D" id="3.30.460.10">
    <property type="entry name" value="Beta Polymerase, domain 2"/>
    <property type="match status" value="1"/>
</dbReference>
<dbReference type="Gene3D" id="3.10.20.30">
    <property type="match status" value="1"/>
</dbReference>
<dbReference type="GO" id="GO:0015969">
    <property type="term" value="P:guanosine tetraphosphate metabolic process"/>
    <property type="evidence" value="ECO:0007669"/>
    <property type="project" value="InterPro"/>
</dbReference>
<dbReference type="Gene3D" id="3.30.70.260">
    <property type="match status" value="1"/>
</dbReference>
<dbReference type="FunFam" id="3.30.460.10:FF:000001">
    <property type="entry name" value="GTP pyrophosphokinase RelA"/>
    <property type="match status" value="1"/>
</dbReference>
<dbReference type="Pfam" id="PF02824">
    <property type="entry name" value="TGS"/>
    <property type="match status" value="1"/>
</dbReference>
<evidence type="ECO:0000256" key="1">
    <source>
        <dbReference type="ARBA" id="ARBA00025704"/>
    </source>
</evidence>
<dbReference type="Pfam" id="PF04607">
    <property type="entry name" value="RelA_SpoT"/>
    <property type="match status" value="1"/>
</dbReference>
<dbReference type="Gene3D" id="1.10.3210.10">
    <property type="entry name" value="Hypothetical protein af1432"/>
    <property type="match status" value="1"/>
</dbReference>
<dbReference type="SMART" id="SM00471">
    <property type="entry name" value="HDc"/>
    <property type="match status" value="1"/>
</dbReference>
<dbReference type="Pfam" id="PF13291">
    <property type="entry name" value="ACT_4"/>
    <property type="match status" value="1"/>
</dbReference>
<comment type="pathway">
    <text evidence="1">Purine metabolism.</text>
</comment>
<dbReference type="PANTHER" id="PTHR21262:SF31">
    <property type="entry name" value="GTP PYROPHOSPHOKINASE"/>
    <property type="match status" value="1"/>
</dbReference>
<evidence type="ECO:0000313" key="7">
    <source>
        <dbReference type="Proteomes" id="UP000037086"/>
    </source>
</evidence>
<dbReference type="SUPFAM" id="SSF81301">
    <property type="entry name" value="Nucleotidyltransferase"/>
    <property type="match status" value="1"/>
</dbReference>
<proteinExistence type="inferred from homology"/>
<dbReference type="Proteomes" id="UP000037086">
    <property type="component" value="Unassembled WGS sequence"/>
</dbReference>
<dbReference type="PANTHER" id="PTHR21262">
    <property type="entry name" value="GUANOSINE-3',5'-BIS DIPHOSPHATE 3'-PYROPHOSPHOHYDROLASE"/>
    <property type="match status" value="1"/>
</dbReference>
<dbReference type="Pfam" id="PF13328">
    <property type="entry name" value="HD_4"/>
    <property type="match status" value="1"/>
</dbReference>
<evidence type="ECO:0000313" key="6">
    <source>
        <dbReference type="EMBL" id="KND62620.1"/>
    </source>
</evidence>
<dbReference type="AlphaFoldDB" id="A0A0L0MK03"/>
<sequence>MMVENNNKKIPYNQEEFLYQELMKKIHKYIDCPNFLDRIQQAYILAKQKHANQKRITGEDFIIHPLNIAIILAELQSEPHTIMAGLLHDSLEDTDLTFEELKQHMGEDVASIVEKTTKLNKIVFNKNQAQIENQQKMFLAMAMDIRVVLVKIADRLHNMQTLQIMHLEKQINISNETLAIYVPLTHRLGLFQIKSQLEDLALRYTNPHEYYRIAHLIRKKTNEKEKSIDFIIKNIERLFYKTGIQNFHINGRSKNIYSTYKKLKQRNVFFEEIFDLLAIRIIVDNIDACYQCLGIIHANYSPLPNRFKDYIAVPKANLYQSLHNTVLSKDGTIFEIQIRTKEMDDIAEKGIASHWSYKENKIYSKKHKQLEILQKLRWFKELIKLTKVTENNFLTHSHNFVNAIKNDILSENVYVFTPKREVLELPKGSTPIDFAFRVHSDIGYRMNAAIVNCKITPLSYQLQNGDIISIRTTKNWFNVKKEWLKNVRTSYAKKIIKKYLNQHSKKKSDLIQMGKKILDKELQQQKIEFVVKTHFIENYFPQSEIQNLNELYEYIGSKKINCQIVVKKIIHFNNKQIQNKNSEQKTLEKYKQIVHENSIGVFIEGLTQTKLKLANCCLPVFDEKIIGFISKGKGISIHRNQCINIQNYDWNKMVPARWYPNNKLKYASLIFIVGYYNATLLADITNKTKTMGINVLNLKILTQKLTQINICLKVLVNNIQEINMLIENLSKLLNIYKIYRGFN</sequence>
<feature type="domain" description="HD" evidence="5">
    <location>
        <begin position="61"/>
        <end position="159"/>
    </location>
</feature>
<comment type="caution">
    <text evidence="6">The sequence shown here is derived from an EMBL/GenBank/DDBJ whole genome shotgun (WGS) entry which is preliminary data.</text>
</comment>
<dbReference type="InterPro" id="IPR006674">
    <property type="entry name" value="HD_domain"/>
</dbReference>
<name>A0A0L0MK03_9MOLU</name>
<dbReference type="InterPro" id="IPR003607">
    <property type="entry name" value="HD/PDEase_dom"/>
</dbReference>
<dbReference type="InterPro" id="IPR004811">
    <property type="entry name" value="RelA/Spo_fam"/>
</dbReference>
<dbReference type="PATRIC" id="fig|198422.3.peg.161"/>
<dbReference type="FunFam" id="1.10.3210.10:FF:000001">
    <property type="entry name" value="GTP pyrophosphokinase RelA"/>
    <property type="match status" value="1"/>
</dbReference>
<dbReference type="SUPFAM" id="SSF81271">
    <property type="entry name" value="TGS-like"/>
    <property type="match status" value="1"/>
</dbReference>
<dbReference type="GO" id="GO:0005886">
    <property type="term" value="C:plasma membrane"/>
    <property type="evidence" value="ECO:0007669"/>
    <property type="project" value="TreeGrafter"/>
</dbReference>
<keyword evidence="7" id="KW-1185">Reference proteome</keyword>
<dbReference type="CDD" id="cd01668">
    <property type="entry name" value="TGS_RSH"/>
    <property type="match status" value="1"/>
</dbReference>
<dbReference type="InterPro" id="IPR033655">
    <property type="entry name" value="TGS_RelA/SpoT"/>
</dbReference>
<dbReference type="FunFam" id="3.10.20.30:FF:000002">
    <property type="entry name" value="GTP pyrophosphokinase (RelA/SpoT)"/>
    <property type="match status" value="1"/>
</dbReference>